<dbReference type="SUPFAM" id="SSF53474">
    <property type="entry name" value="alpha/beta-Hydrolases"/>
    <property type="match status" value="1"/>
</dbReference>
<dbReference type="Gene3D" id="3.40.50.1820">
    <property type="entry name" value="alpha/beta hydrolase"/>
    <property type="match status" value="1"/>
</dbReference>
<dbReference type="AlphaFoldDB" id="A0A561UGH6"/>
<evidence type="ECO:0000313" key="3">
    <source>
        <dbReference type="Proteomes" id="UP000317940"/>
    </source>
</evidence>
<dbReference type="InterPro" id="IPR050583">
    <property type="entry name" value="Mycobacterial_A85_antigen"/>
</dbReference>
<dbReference type="PANTHER" id="PTHR48098:SF1">
    <property type="entry name" value="DIACYLGLYCEROL ACYLTRANSFERASE_MYCOLYLTRANSFERASE AG85A"/>
    <property type="match status" value="1"/>
</dbReference>
<gene>
    <name evidence="2" type="ORF">FHX73_112274</name>
</gene>
<dbReference type="Proteomes" id="UP000317940">
    <property type="component" value="Unassembled WGS sequence"/>
</dbReference>
<dbReference type="OrthoDB" id="3670437at2"/>
<name>A0A561UGH6_9ACTN</name>
<reference evidence="2 3" key="1">
    <citation type="submission" date="2019-06" db="EMBL/GenBank/DDBJ databases">
        <title>Sequencing the genomes of 1000 actinobacteria strains.</title>
        <authorList>
            <person name="Klenk H.-P."/>
        </authorList>
    </citation>
    <scope>NUCLEOTIDE SEQUENCE [LARGE SCALE GENOMIC DNA]</scope>
    <source>
        <strain evidence="2 3">DSM 44826</strain>
    </source>
</reference>
<protein>
    <submittedName>
        <fullName evidence="2">Enterochelin esterase-like enzyme</fullName>
    </submittedName>
</protein>
<keyword evidence="3" id="KW-1185">Reference proteome</keyword>
<sequence length="393" mass="42198">MELTSATLLGLIAVAAVLASAGTLWLWPRLARNSPWQVLGRLGLLTTAQLLALAVAGLLLNNAYGFYTSWGDLLQRDTGRLALGPAGAGRAGPPAGDTLVRPAGDESLAGVTDLPQGRPEEVGRVDSIRVSGKQSGLSDQMFIYLPPEYFNPKYARERFPVLLTLAGYPGTPLHLLTELHTPQQVWDLQRTGRMAPTVVVMARPTVAAPRDTECVDVPGGPATETWFAKDLPTALRSAYRVSRSAQSWAVLGYSTGGSCALRLALRDPGSYGSAAALHAEYQVGSDWSTGGDLFGGNQQLAQGYDLAWRLHNLPVPRTSLLIVSTRTEDDYPATQQFLAAAAPVGQAHPEFSVDSLFLPDGGHSFDTWRRELPASLEWISDHLAPAPDREPRA</sequence>
<evidence type="ECO:0000256" key="1">
    <source>
        <dbReference type="SAM" id="Phobius"/>
    </source>
</evidence>
<proteinExistence type="predicted"/>
<dbReference type="InterPro" id="IPR000801">
    <property type="entry name" value="Esterase-like"/>
</dbReference>
<dbReference type="RefSeq" id="WP_145904900.1">
    <property type="nucleotide sequence ID" value="NZ_BAAAMZ010000024.1"/>
</dbReference>
<dbReference type="EMBL" id="VIWT01000001">
    <property type="protein sequence ID" value="TWF98465.1"/>
    <property type="molecule type" value="Genomic_DNA"/>
</dbReference>
<dbReference type="Pfam" id="PF00756">
    <property type="entry name" value="Esterase"/>
    <property type="match status" value="1"/>
</dbReference>
<keyword evidence="1" id="KW-0472">Membrane</keyword>
<keyword evidence="1" id="KW-0812">Transmembrane</keyword>
<dbReference type="PANTHER" id="PTHR48098">
    <property type="entry name" value="ENTEROCHELIN ESTERASE-RELATED"/>
    <property type="match status" value="1"/>
</dbReference>
<organism evidence="2 3">
    <name type="scientific">Kitasatospora viridis</name>
    <dbReference type="NCBI Taxonomy" id="281105"/>
    <lineage>
        <taxon>Bacteria</taxon>
        <taxon>Bacillati</taxon>
        <taxon>Actinomycetota</taxon>
        <taxon>Actinomycetes</taxon>
        <taxon>Kitasatosporales</taxon>
        <taxon>Streptomycetaceae</taxon>
        <taxon>Kitasatospora</taxon>
    </lineage>
</organism>
<feature type="transmembrane region" description="Helical" evidence="1">
    <location>
        <begin position="39"/>
        <end position="60"/>
    </location>
</feature>
<dbReference type="GO" id="GO:0016747">
    <property type="term" value="F:acyltransferase activity, transferring groups other than amino-acyl groups"/>
    <property type="evidence" value="ECO:0007669"/>
    <property type="project" value="TreeGrafter"/>
</dbReference>
<keyword evidence="1" id="KW-1133">Transmembrane helix</keyword>
<evidence type="ECO:0000313" key="2">
    <source>
        <dbReference type="EMBL" id="TWF98465.1"/>
    </source>
</evidence>
<comment type="caution">
    <text evidence="2">The sequence shown here is derived from an EMBL/GenBank/DDBJ whole genome shotgun (WGS) entry which is preliminary data.</text>
</comment>
<accession>A0A561UGH6</accession>
<feature type="transmembrane region" description="Helical" evidence="1">
    <location>
        <begin position="6"/>
        <end position="27"/>
    </location>
</feature>
<dbReference type="InterPro" id="IPR029058">
    <property type="entry name" value="AB_hydrolase_fold"/>
</dbReference>